<sequence length="86" mass="9728">MLSMILADSDELYGSRSPDSKDAGEYTGSENMPLSCRYHNTVVFPMRKSSILKMWSNQKYHTDTSLLAMFNSFATTKAAVRTYVMT</sequence>
<reference evidence="2" key="1">
    <citation type="journal article" date="2020" name="Stud. Mycol.">
        <title>101 Dothideomycetes genomes: a test case for predicting lifestyles and emergence of pathogens.</title>
        <authorList>
            <person name="Haridas S."/>
            <person name="Albert R."/>
            <person name="Binder M."/>
            <person name="Bloem J."/>
            <person name="Labutti K."/>
            <person name="Salamov A."/>
            <person name="Andreopoulos B."/>
            <person name="Baker S."/>
            <person name="Barry K."/>
            <person name="Bills G."/>
            <person name="Bluhm B."/>
            <person name="Cannon C."/>
            <person name="Castanera R."/>
            <person name="Culley D."/>
            <person name="Daum C."/>
            <person name="Ezra D."/>
            <person name="Gonzalez J."/>
            <person name="Henrissat B."/>
            <person name="Kuo A."/>
            <person name="Liang C."/>
            <person name="Lipzen A."/>
            <person name="Lutzoni F."/>
            <person name="Magnuson J."/>
            <person name="Mondo S."/>
            <person name="Nolan M."/>
            <person name="Ohm R."/>
            <person name="Pangilinan J."/>
            <person name="Park H.-J."/>
            <person name="Ramirez L."/>
            <person name="Alfaro M."/>
            <person name="Sun H."/>
            <person name="Tritt A."/>
            <person name="Yoshinaga Y."/>
            <person name="Zwiers L.-H."/>
            <person name="Turgeon B."/>
            <person name="Goodwin S."/>
            <person name="Spatafora J."/>
            <person name="Crous P."/>
            <person name="Grigoriev I."/>
        </authorList>
    </citation>
    <scope>NUCLEOTIDE SEQUENCE</scope>
    <source>
        <strain evidence="2">CBS 119687</strain>
    </source>
</reference>
<proteinExistence type="predicted"/>
<dbReference type="Proteomes" id="UP000799771">
    <property type="component" value="Unassembled WGS sequence"/>
</dbReference>
<accession>A0A6A6A4P5</accession>
<feature type="region of interest" description="Disordered" evidence="1">
    <location>
        <begin position="1"/>
        <end position="32"/>
    </location>
</feature>
<protein>
    <submittedName>
        <fullName evidence="2">Uncharacterized protein</fullName>
    </submittedName>
</protein>
<dbReference type="AlphaFoldDB" id="A0A6A6A4P5"/>
<dbReference type="EMBL" id="ML977512">
    <property type="protein sequence ID" value="KAF2126972.1"/>
    <property type="molecule type" value="Genomic_DNA"/>
</dbReference>
<organism evidence="2 3">
    <name type="scientific">Dothidotthia symphoricarpi CBS 119687</name>
    <dbReference type="NCBI Taxonomy" id="1392245"/>
    <lineage>
        <taxon>Eukaryota</taxon>
        <taxon>Fungi</taxon>
        <taxon>Dikarya</taxon>
        <taxon>Ascomycota</taxon>
        <taxon>Pezizomycotina</taxon>
        <taxon>Dothideomycetes</taxon>
        <taxon>Pleosporomycetidae</taxon>
        <taxon>Pleosporales</taxon>
        <taxon>Dothidotthiaceae</taxon>
        <taxon>Dothidotthia</taxon>
    </lineage>
</organism>
<evidence type="ECO:0000256" key="1">
    <source>
        <dbReference type="SAM" id="MobiDB-lite"/>
    </source>
</evidence>
<dbReference type="RefSeq" id="XP_033521364.1">
    <property type="nucleotide sequence ID" value="XM_033673378.1"/>
</dbReference>
<evidence type="ECO:0000313" key="3">
    <source>
        <dbReference type="Proteomes" id="UP000799771"/>
    </source>
</evidence>
<evidence type="ECO:0000313" key="2">
    <source>
        <dbReference type="EMBL" id="KAF2126972.1"/>
    </source>
</evidence>
<gene>
    <name evidence="2" type="ORF">P153DRAFT_74345</name>
</gene>
<dbReference type="GeneID" id="54413810"/>
<keyword evidence="3" id="KW-1185">Reference proteome</keyword>
<name>A0A6A6A4P5_9PLEO</name>